<protein>
    <recommendedName>
        <fullName evidence="3">Phytanoyl-CoA dioxygenase</fullName>
    </recommendedName>
</protein>
<dbReference type="PANTHER" id="PTHR40470">
    <property type="entry name" value="PHYTANOYL-COA DIOXYGENASE FAMILY PROTEIN (AFU_ORTHOLOGUE AFUA_2G15850)"/>
    <property type="match status" value="1"/>
</dbReference>
<dbReference type="InterPro" id="IPR008775">
    <property type="entry name" value="Phytyl_CoA_dOase-like"/>
</dbReference>
<reference evidence="1" key="1">
    <citation type="submission" date="2020-12" db="EMBL/GenBank/DDBJ databases">
        <title>Metabolic potential, ecology and presence of endohyphal bacteria is reflected in genomic diversity of Mucoromycotina.</title>
        <authorList>
            <person name="Muszewska A."/>
            <person name="Okrasinska A."/>
            <person name="Steczkiewicz K."/>
            <person name="Drgas O."/>
            <person name="Orlowska M."/>
            <person name="Perlinska-Lenart U."/>
            <person name="Aleksandrzak-Piekarczyk T."/>
            <person name="Szatraj K."/>
            <person name="Zielenkiewicz U."/>
            <person name="Pilsyk S."/>
            <person name="Malc E."/>
            <person name="Mieczkowski P."/>
            <person name="Kruszewska J.S."/>
            <person name="Biernat P."/>
            <person name="Pawlowska J."/>
        </authorList>
    </citation>
    <scope>NUCLEOTIDE SEQUENCE</scope>
    <source>
        <strain evidence="1">WA0000067209</strain>
    </source>
</reference>
<dbReference type="Gene3D" id="2.60.120.620">
    <property type="entry name" value="q2cbj1_9rhob like domain"/>
    <property type="match status" value="1"/>
</dbReference>
<dbReference type="OrthoDB" id="2106152at2759"/>
<dbReference type="Pfam" id="PF05721">
    <property type="entry name" value="PhyH"/>
    <property type="match status" value="1"/>
</dbReference>
<dbReference type="AlphaFoldDB" id="A0A8H7Q3P9"/>
<name>A0A8H7Q3P9_MORIS</name>
<evidence type="ECO:0000313" key="2">
    <source>
        <dbReference type="Proteomes" id="UP000654370"/>
    </source>
</evidence>
<dbReference type="SUPFAM" id="SSF51197">
    <property type="entry name" value="Clavaminate synthase-like"/>
    <property type="match status" value="1"/>
</dbReference>
<gene>
    <name evidence="1" type="ORF">INT43_000653</name>
</gene>
<comment type="caution">
    <text evidence="1">The sequence shown here is derived from an EMBL/GenBank/DDBJ whole genome shotgun (WGS) entry which is preliminary data.</text>
</comment>
<evidence type="ECO:0000313" key="1">
    <source>
        <dbReference type="EMBL" id="KAG2184740.1"/>
    </source>
</evidence>
<evidence type="ECO:0008006" key="3">
    <source>
        <dbReference type="Google" id="ProtNLM"/>
    </source>
</evidence>
<dbReference type="EMBL" id="JAEPQZ010000002">
    <property type="protein sequence ID" value="KAG2184740.1"/>
    <property type="molecule type" value="Genomic_DNA"/>
</dbReference>
<organism evidence="1 2">
    <name type="scientific">Mortierella isabellina</name>
    <name type="common">Filamentous fungus</name>
    <name type="synonym">Umbelopsis isabellina</name>
    <dbReference type="NCBI Taxonomy" id="91625"/>
    <lineage>
        <taxon>Eukaryota</taxon>
        <taxon>Fungi</taxon>
        <taxon>Fungi incertae sedis</taxon>
        <taxon>Mucoromycota</taxon>
        <taxon>Mucoromycotina</taxon>
        <taxon>Umbelopsidomycetes</taxon>
        <taxon>Umbelopsidales</taxon>
        <taxon>Umbelopsidaceae</taxon>
        <taxon>Umbelopsis</taxon>
    </lineage>
</organism>
<accession>A0A8H7Q3P9</accession>
<proteinExistence type="predicted"/>
<sequence>MLYSIDGRPAHDAMVEDGFVIIDNLIKPELLGPLREAAERTIKKARAGEWKERRFVGTPFPPWDEGTDVWGVQHLLHPDLGEPVFAEWYGSEEMINAVCELLQVKPEELQLELFNMLINPQDSDFDLPWHRDAIKPKVPEDEERERLNIPHFGTQWNTALYDESCLFVVPASHNRVRTAEERDITINDPLSRKMPGQLQVHLKAGQTVFYNNNILHRAIYYCANKRVTLHASFGSTEGGHHRAANIFQHGLDWMNEDRFVKTLPPSMITPYNNLQTMSKRAQLEKQQKAAVTASA</sequence>
<dbReference type="Proteomes" id="UP000654370">
    <property type="component" value="Unassembled WGS sequence"/>
</dbReference>
<dbReference type="PANTHER" id="PTHR40470:SF1">
    <property type="entry name" value="PHYTANOYL-COA DIOXYGENASE FAMILY PROTEIN (AFU_ORTHOLOGUE AFUA_2G15850)"/>
    <property type="match status" value="1"/>
</dbReference>
<keyword evidence="2" id="KW-1185">Reference proteome</keyword>